<evidence type="ECO:0000313" key="3">
    <source>
        <dbReference type="Proteomes" id="UP001193389"/>
    </source>
</evidence>
<name>A0A5K7S363_9BACT</name>
<evidence type="ECO:0008006" key="4">
    <source>
        <dbReference type="Google" id="ProtNLM"/>
    </source>
</evidence>
<keyword evidence="3" id="KW-1185">Reference proteome</keyword>
<organism evidence="2 3">
    <name type="scientific">Aquipluma nitroreducens</name>
    <dbReference type="NCBI Taxonomy" id="2010828"/>
    <lineage>
        <taxon>Bacteria</taxon>
        <taxon>Pseudomonadati</taxon>
        <taxon>Bacteroidota</taxon>
        <taxon>Bacteroidia</taxon>
        <taxon>Marinilabiliales</taxon>
        <taxon>Prolixibacteraceae</taxon>
        <taxon>Aquipluma</taxon>
    </lineage>
</organism>
<dbReference type="AlphaFoldDB" id="A0A5K7S363"/>
<reference evidence="2" key="1">
    <citation type="journal article" date="2020" name="Int. J. Syst. Evol. Microbiol.">
        <title>Aquipluma nitroreducens gen. nov. sp. nov., a novel facultatively anaerobic bacterium isolated from a freshwater lake.</title>
        <authorList>
            <person name="Watanabe M."/>
            <person name="Kojima H."/>
            <person name="Fukui M."/>
        </authorList>
    </citation>
    <scope>NUCLEOTIDE SEQUENCE</scope>
    <source>
        <strain evidence="2">MeG22</strain>
    </source>
</reference>
<evidence type="ECO:0000256" key="1">
    <source>
        <dbReference type="SAM" id="Phobius"/>
    </source>
</evidence>
<protein>
    <recommendedName>
        <fullName evidence="4">FeoB-associated Cys-rich membrane protein</fullName>
    </recommendedName>
</protein>
<dbReference type="KEGG" id="anf:AQPE_0082"/>
<accession>A0A5K7S363</accession>
<keyword evidence="1" id="KW-1133">Transmembrane helix</keyword>
<evidence type="ECO:0000313" key="2">
    <source>
        <dbReference type="EMBL" id="BBE15946.1"/>
    </source>
</evidence>
<dbReference type="Proteomes" id="UP001193389">
    <property type="component" value="Chromosome"/>
</dbReference>
<dbReference type="EMBL" id="AP018694">
    <property type="protein sequence ID" value="BBE15946.1"/>
    <property type="molecule type" value="Genomic_DNA"/>
</dbReference>
<dbReference type="RefSeq" id="WP_318349061.1">
    <property type="nucleotide sequence ID" value="NZ_AP018694.1"/>
</dbReference>
<feature type="transmembrane region" description="Helical" evidence="1">
    <location>
        <begin position="6"/>
        <end position="23"/>
    </location>
</feature>
<gene>
    <name evidence="2" type="ORF">AQPE_0082</name>
</gene>
<keyword evidence="1" id="KW-0812">Transmembrane</keyword>
<proteinExistence type="predicted"/>
<keyword evidence="1" id="KW-0472">Membrane</keyword>
<dbReference type="Pfam" id="PF12669">
    <property type="entry name" value="FeoB_associated"/>
    <property type="match status" value="1"/>
</dbReference>
<sequence>MIQNIIALIIVAAAGVITVYSLYKSLITKEKSLCGGCASCDLKNELKKKGKLVPYSENLSRRKDKLTADSLKYSLKD</sequence>